<sequence length="253" mass="28030">MSRSQTTPLRLYVHDWGAPAILRPPAAPPSHQDWPGPQPLPLHALKFSPQGAFDLRRHLGIFVHDPAIWNTLGERFRAADLAFLASGASDDNMHDPGAGGFFPEFHTLRDSVPNDEAGYAARIQFNDDIRKVLWDLATKWDRSFGSTTMILHMSGTVAPGTPLAPEYLRASAYLPPAFLRRFPDAHGRIADIVQAFIEFVGIPTVDAFAQDAVIRPLREPACFLANAQRNNRASSGIPTQETLWQSEFITPEL</sequence>
<dbReference type="AlphaFoldDB" id="A0AAD6XHZ7"/>
<dbReference type="Proteomes" id="UP001222325">
    <property type="component" value="Unassembled WGS sequence"/>
</dbReference>
<keyword evidence="2" id="KW-1185">Reference proteome</keyword>
<accession>A0AAD6XHZ7</accession>
<organism evidence="1 2">
    <name type="scientific">Mycena belliarum</name>
    <dbReference type="NCBI Taxonomy" id="1033014"/>
    <lineage>
        <taxon>Eukaryota</taxon>
        <taxon>Fungi</taxon>
        <taxon>Dikarya</taxon>
        <taxon>Basidiomycota</taxon>
        <taxon>Agaricomycotina</taxon>
        <taxon>Agaricomycetes</taxon>
        <taxon>Agaricomycetidae</taxon>
        <taxon>Agaricales</taxon>
        <taxon>Marasmiineae</taxon>
        <taxon>Mycenaceae</taxon>
        <taxon>Mycena</taxon>
    </lineage>
</organism>
<protein>
    <submittedName>
        <fullName evidence="1">Uncharacterized protein</fullName>
    </submittedName>
</protein>
<gene>
    <name evidence="1" type="ORF">B0H15DRAFT_807288</name>
</gene>
<evidence type="ECO:0000313" key="1">
    <source>
        <dbReference type="EMBL" id="KAJ7069003.1"/>
    </source>
</evidence>
<reference evidence="1" key="1">
    <citation type="submission" date="2023-03" db="EMBL/GenBank/DDBJ databases">
        <title>Massive genome expansion in bonnet fungi (Mycena s.s.) driven by repeated elements and novel gene families across ecological guilds.</title>
        <authorList>
            <consortium name="Lawrence Berkeley National Laboratory"/>
            <person name="Harder C.B."/>
            <person name="Miyauchi S."/>
            <person name="Viragh M."/>
            <person name="Kuo A."/>
            <person name="Thoen E."/>
            <person name="Andreopoulos B."/>
            <person name="Lu D."/>
            <person name="Skrede I."/>
            <person name="Drula E."/>
            <person name="Henrissat B."/>
            <person name="Morin E."/>
            <person name="Kohler A."/>
            <person name="Barry K."/>
            <person name="LaButti K."/>
            <person name="Morin E."/>
            <person name="Salamov A."/>
            <person name="Lipzen A."/>
            <person name="Mereny Z."/>
            <person name="Hegedus B."/>
            <person name="Baldrian P."/>
            <person name="Stursova M."/>
            <person name="Weitz H."/>
            <person name="Taylor A."/>
            <person name="Grigoriev I.V."/>
            <person name="Nagy L.G."/>
            <person name="Martin F."/>
            <person name="Kauserud H."/>
        </authorList>
    </citation>
    <scope>NUCLEOTIDE SEQUENCE</scope>
    <source>
        <strain evidence="1">CBHHK173m</strain>
    </source>
</reference>
<comment type="caution">
    <text evidence="1">The sequence shown here is derived from an EMBL/GenBank/DDBJ whole genome shotgun (WGS) entry which is preliminary data.</text>
</comment>
<dbReference type="EMBL" id="JARJCN010000140">
    <property type="protein sequence ID" value="KAJ7069003.1"/>
    <property type="molecule type" value="Genomic_DNA"/>
</dbReference>
<evidence type="ECO:0000313" key="2">
    <source>
        <dbReference type="Proteomes" id="UP001222325"/>
    </source>
</evidence>
<proteinExistence type="predicted"/>
<name>A0AAD6XHZ7_9AGAR</name>